<evidence type="ECO:0000256" key="1">
    <source>
        <dbReference type="SAM" id="Phobius"/>
    </source>
</evidence>
<evidence type="ECO:0000313" key="2">
    <source>
        <dbReference type="EMBL" id="CAI9290091.1"/>
    </source>
</evidence>
<reference evidence="2" key="1">
    <citation type="submission" date="2023-04" db="EMBL/GenBank/DDBJ databases">
        <authorList>
            <person name="Vijverberg K."/>
            <person name="Xiong W."/>
            <person name="Schranz E."/>
        </authorList>
    </citation>
    <scope>NUCLEOTIDE SEQUENCE</scope>
</reference>
<protein>
    <submittedName>
        <fullName evidence="2">Uncharacterized protein</fullName>
    </submittedName>
</protein>
<dbReference type="AlphaFoldDB" id="A0AA35ZCK0"/>
<keyword evidence="1" id="KW-0472">Membrane</keyword>
<keyword evidence="3" id="KW-1185">Reference proteome</keyword>
<gene>
    <name evidence="2" type="ORF">LSALG_LOCUS29302</name>
</gene>
<keyword evidence="1" id="KW-0812">Transmembrane</keyword>
<dbReference type="EMBL" id="OX465082">
    <property type="protein sequence ID" value="CAI9290091.1"/>
    <property type="molecule type" value="Genomic_DNA"/>
</dbReference>
<organism evidence="2 3">
    <name type="scientific">Lactuca saligna</name>
    <name type="common">Willowleaf lettuce</name>
    <dbReference type="NCBI Taxonomy" id="75948"/>
    <lineage>
        <taxon>Eukaryota</taxon>
        <taxon>Viridiplantae</taxon>
        <taxon>Streptophyta</taxon>
        <taxon>Embryophyta</taxon>
        <taxon>Tracheophyta</taxon>
        <taxon>Spermatophyta</taxon>
        <taxon>Magnoliopsida</taxon>
        <taxon>eudicotyledons</taxon>
        <taxon>Gunneridae</taxon>
        <taxon>Pentapetalae</taxon>
        <taxon>asterids</taxon>
        <taxon>campanulids</taxon>
        <taxon>Asterales</taxon>
        <taxon>Asteraceae</taxon>
        <taxon>Cichorioideae</taxon>
        <taxon>Cichorieae</taxon>
        <taxon>Lactucinae</taxon>
        <taxon>Lactuca</taxon>
    </lineage>
</organism>
<accession>A0AA35ZCK0</accession>
<sequence>MDQLCIIFHTPITSLSKPTLAFDVREFWYSITSLESYDSVQSVQTSIVHPVLKISLKIICNIIYAQIETTKVSKAELFLLWFMVTGSYYQHFGDLIIKRFHRVIALRTGGAICCGSLISIIVCSLVARSPPG</sequence>
<feature type="transmembrane region" description="Helical" evidence="1">
    <location>
        <begin position="104"/>
        <end position="127"/>
    </location>
</feature>
<name>A0AA35ZCK0_LACSI</name>
<proteinExistence type="predicted"/>
<keyword evidence="1" id="KW-1133">Transmembrane helix</keyword>
<dbReference type="Proteomes" id="UP001177003">
    <property type="component" value="Chromosome 6"/>
</dbReference>
<evidence type="ECO:0000313" key="3">
    <source>
        <dbReference type="Proteomes" id="UP001177003"/>
    </source>
</evidence>